<protein>
    <submittedName>
        <fullName evidence="1">Uncharacterized protein</fullName>
    </submittedName>
</protein>
<reference evidence="1 2" key="1">
    <citation type="submission" date="2020-07" db="EMBL/GenBank/DDBJ databases">
        <title>Sequencing the genomes of 1000 actinobacteria strains.</title>
        <authorList>
            <person name="Klenk H.-P."/>
        </authorList>
    </citation>
    <scope>NUCLEOTIDE SEQUENCE [LARGE SCALE GENOMIC DNA]</scope>
    <source>
        <strain evidence="1 2">DSM 24723</strain>
    </source>
</reference>
<evidence type="ECO:0000313" key="2">
    <source>
        <dbReference type="Proteomes" id="UP000592181"/>
    </source>
</evidence>
<name>A0A852X0R9_9MICO</name>
<dbReference type="Proteomes" id="UP000592181">
    <property type="component" value="Unassembled WGS sequence"/>
</dbReference>
<dbReference type="RefSeq" id="WP_179461626.1">
    <property type="nucleotide sequence ID" value="NZ_JACBZX010000001.1"/>
</dbReference>
<dbReference type="AlphaFoldDB" id="A0A852X0R9"/>
<keyword evidence="2" id="KW-1185">Reference proteome</keyword>
<comment type="caution">
    <text evidence="1">The sequence shown here is derived from an EMBL/GenBank/DDBJ whole genome shotgun (WGS) entry which is preliminary data.</text>
</comment>
<gene>
    <name evidence="1" type="ORF">BJY28_000527</name>
</gene>
<dbReference type="EMBL" id="JACBZX010000001">
    <property type="protein sequence ID" value="NYG36058.1"/>
    <property type="molecule type" value="Genomic_DNA"/>
</dbReference>
<proteinExistence type="predicted"/>
<accession>A0A852X0R9</accession>
<evidence type="ECO:0000313" key="1">
    <source>
        <dbReference type="EMBL" id="NYG36058.1"/>
    </source>
</evidence>
<sequence length="164" mass="16962">MTSDDTYDSLLSGDMSQWLDALPEYQRQSIAALLEDHDAIDVITVWLENSGPSDTAPFGGTRAGAKLFYKSILVELQKALCGGVEYVAERKALSEATGGGGKLLVVGLLTTAIAPHVGAAAAVIGPAVALTLGIVANAGKVTACDVLKEMIDERDAASLADSVE</sequence>
<organism evidence="1 2">
    <name type="scientific">Janibacter alkaliphilus</name>
    <dbReference type="NCBI Taxonomy" id="1069963"/>
    <lineage>
        <taxon>Bacteria</taxon>
        <taxon>Bacillati</taxon>
        <taxon>Actinomycetota</taxon>
        <taxon>Actinomycetes</taxon>
        <taxon>Micrococcales</taxon>
        <taxon>Intrasporangiaceae</taxon>
        <taxon>Janibacter</taxon>
    </lineage>
</organism>